<name>A0A839QQQ4_9MICC</name>
<feature type="compositionally biased region" description="Basic and acidic residues" evidence="1">
    <location>
        <begin position="52"/>
        <end position="61"/>
    </location>
</feature>
<keyword evidence="2" id="KW-0472">Membrane</keyword>
<dbReference type="InterPro" id="IPR021214">
    <property type="entry name" value="DUF2568"/>
</dbReference>
<dbReference type="RefSeq" id="WP_183511598.1">
    <property type="nucleotide sequence ID" value="NZ_BAABGK010000019.1"/>
</dbReference>
<evidence type="ECO:0008006" key="5">
    <source>
        <dbReference type="Google" id="ProtNLM"/>
    </source>
</evidence>
<dbReference type="AlphaFoldDB" id="A0A839QQQ4"/>
<proteinExistence type="predicted"/>
<comment type="caution">
    <text evidence="3">The sequence shown here is derived from an EMBL/GenBank/DDBJ whole genome shotgun (WGS) entry which is preliminary data.</text>
</comment>
<dbReference type="Pfam" id="PF10823">
    <property type="entry name" value="DUF2568"/>
    <property type="match status" value="1"/>
</dbReference>
<evidence type="ECO:0000256" key="1">
    <source>
        <dbReference type="SAM" id="MobiDB-lite"/>
    </source>
</evidence>
<evidence type="ECO:0000313" key="4">
    <source>
        <dbReference type="Proteomes" id="UP000523000"/>
    </source>
</evidence>
<feature type="transmembrane region" description="Helical" evidence="2">
    <location>
        <begin position="342"/>
        <end position="362"/>
    </location>
</feature>
<feature type="compositionally biased region" description="Polar residues" evidence="1">
    <location>
        <begin position="32"/>
        <end position="47"/>
    </location>
</feature>
<feature type="compositionally biased region" description="Low complexity" evidence="1">
    <location>
        <begin position="66"/>
        <end position="77"/>
    </location>
</feature>
<feature type="region of interest" description="Disordered" evidence="1">
    <location>
        <begin position="1"/>
        <end position="117"/>
    </location>
</feature>
<feature type="transmembrane region" description="Helical" evidence="2">
    <location>
        <begin position="374"/>
        <end position="393"/>
    </location>
</feature>
<feature type="transmembrane region" description="Helical" evidence="2">
    <location>
        <begin position="316"/>
        <end position="336"/>
    </location>
</feature>
<keyword evidence="2" id="KW-1133">Transmembrane helix</keyword>
<accession>A0A839QQQ4</accession>
<reference evidence="3 4" key="1">
    <citation type="submission" date="2020-08" db="EMBL/GenBank/DDBJ databases">
        <title>Sequencing the genomes of 1000 actinobacteria strains.</title>
        <authorList>
            <person name="Klenk H.-P."/>
        </authorList>
    </citation>
    <scope>NUCLEOTIDE SEQUENCE [LARGE SCALE GENOMIC DNA]</scope>
    <source>
        <strain evidence="3 4">DSM 22826</strain>
    </source>
</reference>
<dbReference type="EMBL" id="JACHVS010000001">
    <property type="protein sequence ID" value="MBB2996326.1"/>
    <property type="molecule type" value="Genomic_DNA"/>
</dbReference>
<gene>
    <name evidence="3" type="ORF">E9229_002517</name>
</gene>
<sequence length="441" mass="45409">MKKKLRGKTQGMKQAVGSRPEAAKIKPGVPVSSESTGSQKIPSTSQPFPEEVTLKTTKDEAGPTEGASGAGDADAGGILEHKPRSSPGNVGAGKPQAGSNASLTSEESKTGLVAEAPSGVTAARVDVANSGKPRIDANIDLPVSLSSAEPVTDKSPGVGWKASVADVKAKKEAGDQAVLAGHVDQEEPATALTLESQNTAEVVVATPSEVEKVTAKGEQGAEHRTVGAKDPMLHVHAEGGVVPANQLGAASRLPESAVDVEMETVDICGKTPGRDAVVESVARFTDASGPTHVNEPKPAPEMMISERVPSVGNGSAYRALAFVLEVAMLGSVSLWAISALPFSVLLSVLVVALPLVIFWAVFMSPQAPIRLRWPVQPIVAHLLFAGGAGLLFAANQPTIGLTMGALTLFSAILTVVQRAMLLETGIVAPPYQKPAGRRAAR</sequence>
<organism evidence="3 4">
    <name type="scientific">Paeniglutamicibacter cryotolerans</name>
    <dbReference type="NCBI Taxonomy" id="670079"/>
    <lineage>
        <taxon>Bacteria</taxon>
        <taxon>Bacillati</taxon>
        <taxon>Actinomycetota</taxon>
        <taxon>Actinomycetes</taxon>
        <taxon>Micrococcales</taxon>
        <taxon>Micrococcaceae</taxon>
        <taxon>Paeniglutamicibacter</taxon>
    </lineage>
</organism>
<keyword evidence="4" id="KW-1185">Reference proteome</keyword>
<evidence type="ECO:0000256" key="2">
    <source>
        <dbReference type="SAM" id="Phobius"/>
    </source>
</evidence>
<dbReference type="Proteomes" id="UP000523000">
    <property type="component" value="Unassembled WGS sequence"/>
</dbReference>
<feature type="transmembrane region" description="Helical" evidence="2">
    <location>
        <begin position="399"/>
        <end position="416"/>
    </location>
</feature>
<keyword evidence="2" id="KW-0812">Transmembrane</keyword>
<protein>
    <recommendedName>
        <fullName evidence="5">DUF2568 domain-containing protein</fullName>
    </recommendedName>
</protein>
<evidence type="ECO:0000313" key="3">
    <source>
        <dbReference type="EMBL" id="MBB2996326.1"/>
    </source>
</evidence>